<evidence type="ECO:0000256" key="5">
    <source>
        <dbReference type="ARBA" id="ARBA00023002"/>
    </source>
</evidence>
<comment type="caution">
    <text evidence="7">The sequence shown here is derived from an EMBL/GenBank/DDBJ whole genome shotgun (WGS) entry which is preliminary data.</text>
</comment>
<evidence type="ECO:0000313" key="8">
    <source>
        <dbReference type="Proteomes" id="UP000611629"/>
    </source>
</evidence>
<dbReference type="InterPro" id="IPR006094">
    <property type="entry name" value="Oxid_FAD_bind_N"/>
</dbReference>
<gene>
    <name evidence="7" type="ORF">HZF24_15095</name>
</gene>
<dbReference type="SUPFAM" id="SSF56176">
    <property type="entry name" value="FAD-binding/transporter-associated domain-like"/>
    <property type="match status" value="1"/>
</dbReference>
<accession>A0A974GXD1</accession>
<dbReference type="InterPro" id="IPR036318">
    <property type="entry name" value="FAD-bd_PCMH-like_sf"/>
</dbReference>
<dbReference type="Proteomes" id="UP000611629">
    <property type="component" value="Unassembled WGS sequence"/>
</dbReference>
<evidence type="ECO:0000256" key="2">
    <source>
        <dbReference type="ARBA" id="ARBA00005466"/>
    </source>
</evidence>
<dbReference type="Pfam" id="PF08031">
    <property type="entry name" value="BBE"/>
    <property type="match status" value="1"/>
</dbReference>
<dbReference type="PROSITE" id="PS51387">
    <property type="entry name" value="FAD_PCMH"/>
    <property type="match status" value="1"/>
</dbReference>
<evidence type="ECO:0000313" key="7">
    <source>
        <dbReference type="EMBL" id="NYB75474.1"/>
    </source>
</evidence>
<protein>
    <submittedName>
        <fullName evidence="7">FAD-binding oxidoreductase</fullName>
    </submittedName>
</protein>
<dbReference type="GO" id="GO:0016491">
    <property type="term" value="F:oxidoreductase activity"/>
    <property type="evidence" value="ECO:0007669"/>
    <property type="project" value="UniProtKB-KW"/>
</dbReference>
<dbReference type="Gene3D" id="3.30.465.10">
    <property type="match status" value="1"/>
</dbReference>
<feature type="domain" description="FAD-binding PCMH-type" evidence="6">
    <location>
        <begin position="31"/>
        <end position="202"/>
    </location>
</feature>
<dbReference type="GO" id="GO:0071949">
    <property type="term" value="F:FAD binding"/>
    <property type="evidence" value="ECO:0007669"/>
    <property type="project" value="InterPro"/>
</dbReference>
<keyword evidence="5" id="KW-0560">Oxidoreductase</keyword>
<dbReference type="InterPro" id="IPR050416">
    <property type="entry name" value="FAD-linked_Oxidoreductase"/>
</dbReference>
<dbReference type="InterPro" id="IPR016166">
    <property type="entry name" value="FAD-bd_PCMH"/>
</dbReference>
<evidence type="ECO:0000259" key="6">
    <source>
        <dbReference type="PROSITE" id="PS51387"/>
    </source>
</evidence>
<organism evidence="7 8">
    <name type="scientific">Sedimentibacter hydroxybenzoicus DSM 7310</name>
    <dbReference type="NCBI Taxonomy" id="1123245"/>
    <lineage>
        <taxon>Bacteria</taxon>
        <taxon>Bacillati</taxon>
        <taxon>Bacillota</taxon>
        <taxon>Tissierellia</taxon>
        <taxon>Sedimentibacter</taxon>
    </lineage>
</organism>
<evidence type="ECO:0000256" key="1">
    <source>
        <dbReference type="ARBA" id="ARBA00001974"/>
    </source>
</evidence>
<name>A0A974GXD1_SEDHY</name>
<comment type="cofactor">
    <cofactor evidence="1">
        <name>FAD</name>
        <dbReference type="ChEBI" id="CHEBI:57692"/>
    </cofactor>
</comment>
<evidence type="ECO:0000256" key="4">
    <source>
        <dbReference type="ARBA" id="ARBA00022827"/>
    </source>
</evidence>
<dbReference type="AlphaFoldDB" id="A0A974GXD1"/>
<dbReference type="InterPro" id="IPR016169">
    <property type="entry name" value="FAD-bd_PCMH_sub2"/>
</dbReference>
<keyword evidence="8" id="KW-1185">Reference proteome</keyword>
<dbReference type="PANTHER" id="PTHR42973">
    <property type="entry name" value="BINDING OXIDOREDUCTASE, PUTATIVE (AFU_ORTHOLOGUE AFUA_1G17690)-RELATED"/>
    <property type="match status" value="1"/>
</dbReference>
<dbReference type="InterPro" id="IPR012951">
    <property type="entry name" value="BBE"/>
</dbReference>
<keyword evidence="3" id="KW-0285">Flavoprotein</keyword>
<dbReference type="Pfam" id="PF01565">
    <property type="entry name" value="FAD_binding_4"/>
    <property type="match status" value="1"/>
</dbReference>
<sequence>MDEFLEGLTGEIVLPFDFSYDELRQGYNSAVQKYPFVIVYCFMICDVSNAVKWARRHSMPVRIRSGGHNYEGYSNGSCTLVIDLSCMNNIVIDECEELIYIEGGATNKDVYEFVSSKGYPFPGGTCPAVGVSGYSLGGGWGLSCRYLGLGCDSLTEIELVDFEGEIIRANSNCNADLFWAVRGAGGGNFGVIVSMTFRLPEPVDKVTLIEIDYLNVDSEEQENFLILWQAWLNNADDRMTLISRIYNSEADGLAMLVRGIFYGDPAEAKIILKDFLMLNNAIYSVEEVTFLEAVTIIGSTYPEHEKFKSASRFVLKDFNNNEIKNVVNLIRDRAEGSVYAGLSMYALGGRVSDIDIDDTAFYFRNAKYIIWLETVWEENEYAEENKSWIKNRFPYLKSITTGSYINFPYIELDNYLKEYFGCHKEKLKYIKEKYDPLNIFSFPQGIEPSNNECCPVLYKPTLFNKENLWNADNNINHREFRYVSKK</sequence>
<dbReference type="RefSeq" id="WP_179239178.1">
    <property type="nucleotide sequence ID" value="NZ_JACBNQ010000022.1"/>
</dbReference>
<proteinExistence type="inferred from homology"/>
<dbReference type="PANTHER" id="PTHR42973:SF39">
    <property type="entry name" value="FAD-BINDING PCMH-TYPE DOMAIN-CONTAINING PROTEIN"/>
    <property type="match status" value="1"/>
</dbReference>
<comment type="similarity">
    <text evidence="2">Belongs to the oxygen-dependent FAD-linked oxidoreductase family.</text>
</comment>
<evidence type="ECO:0000256" key="3">
    <source>
        <dbReference type="ARBA" id="ARBA00022630"/>
    </source>
</evidence>
<dbReference type="Gene3D" id="3.40.462.20">
    <property type="match status" value="1"/>
</dbReference>
<keyword evidence="4" id="KW-0274">FAD</keyword>
<dbReference type="PROSITE" id="PS00862">
    <property type="entry name" value="OX2_COVAL_FAD"/>
    <property type="match status" value="1"/>
</dbReference>
<dbReference type="EMBL" id="JACBNQ010000022">
    <property type="protein sequence ID" value="NYB75474.1"/>
    <property type="molecule type" value="Genomic_DNA"/>
</dbReference>
<dbReference type="InterPro" id="IPR006093">
    <property type="entry name" value="Oxy_OxRdtase_FAD_BS"/>
</dbReference>
<reference evidence="7" key="1">
    <citation type="submission" date="2020-07" db="EMBL/GenBank/DDBJ databases">
        <title>Genomic analysis of a strain of Sedimentibacter Hydroxybenzoicus DSM7310.</title>
        <authorList>
            <person name="Ma S."/>
        </authorList>
    </citation>
    <scope>NUCLEOTIDE SEQUENCE</scope>
    <source>
        <strain evidence="7">DSM 7310</strain>
    </source>
</reference>